<gene>
    <name evidence="2" type="primary">BnaA06g34620D</name>
    <name evidence="2" type="ORF">GSBRNA2T00001857001</name>
</gene>
<feature type="compositionally biased region" description="Basic and acidic residues" evidence="1">
    <location>
        <begin position="13"/>
        <end position="25"/>
    </location>
</feature>
<dbReference type="PaxDb" id="3708-A0A078FZ97"/>
<dbReference type="Proteomes" id="UP000028999">
    <property type="component" value="Unassembled WGS sequence"/>
</dbReference>
<dbReference type="EMBL" id="LK032076">
    <property type="protein sequence ID" value="CDY17643.1"/>
    <property type="molecule type" value="Genomic_DNA"/>
</dbReference>
<sequence length="60" mass="6894">MSPGEDNITRISIEPEKQSLLEHHAEKKKKKKKKKKKIMPRNTSPLERSFVTSSSAFLTV</sequence>
<dbReference type="Gramene" id="CDY17643">
    <property type="protein sequence ID" value="CDY17643"/>
    <property type="gene ID" value="GSBRNA2T00001857001"/>
</dbReference>
<reference evidence="2 3" key="1">
    <citation type="journal article" date="2014" name="Science">
        <title>Plant genetics. Early allopolyploid evolution in the post-Neolithic Brassica napus oilseed genome.</title>
        <authorList>
            <person name="Chalhoub B."/>
            <person name="Denoeud F."/>
            <person name="Liu S."/>
            <person name="Parkin I.A."/>
            <person name="Tang H."/>
            <person name="Wang X."/>
            <person name="Chiquet J."/>
            <person name="Belcram H."/>
            <person name="Tong C."/>
            <person name="Samans B."/>
            <person name="Correa M."/>
            <person name="Da Silva C."/>
            <person name="Just J."/>
            <person name="Falentin C."/>
            <person name="Koh C.S."/>
            <person name="Le Clainche I."/>
            <person name="Bernard M."/>
            <person name="Bento P."/>
            <person name="Noel B."/>
            <person name="Labadie K."/>
            <person name="Alberti A."/>
            <person name="Charles M."/>
            <person name="Arnaud D."/>
            <person name="Guo H."/>
            <person name="Daviaud C."/>
            <person name="Alamery S."/>
            <person name="Jabbari K."/>
            <person name="Zhao M."/>
            <person name="Edger P.P."/>
            <person name="Chelaifa H."/>
            <person name="Tack D."/>
            <person name="Lassalle G."/>
            <person name="Mestiri I."/>
            <person name="Schnel N."/>
            <person name="Le Paslier M.C."/>
            <person name="Fan G."/>
            <person name="Renault V."/>
            <person name="Bayer P.E."/>
            <person name="Golicz A.A."/>
            <person name="Manoli S."/>
            <person name="Lee T.H."/>
            <person name="Thi V.H."/>
            <person name="Chalabi S."/>
            <person name="Hu Q."/>
            <person name="Fan C."/>
            <person name="Tollenaere R."/>
            <person name="Lu Y."/>
            <person name="Battail C."/>
            <person name="Shen J."/>
            <person name="Sidebottom C.H."/>
            <person name="Wang X."/>
            <person name="Canaguier A."/>
            <person name="Chauveau A."/>
            <person name="Berard A."/>
            <person name="Deniot G."/>
            <person name="Guan M."/>
            <person name="Liu Z."/>
            <person name="Sun F."/>
            <person name="Lim Y.P."/>
            <person name="Lyons E."/>
            <person name="Town C.D."/>
            <person name="Bancroft I."/>
            <person name="Wang X."/>
            <person name="Meng J."/>
            <person name="Ma J."/>
            <person name="Pires J.C."/>
            <person name="King G.J."/>
            <person name="Brunel D."/>
            <person name="Delourme R."/>
            <person name="Renard M."/>
            <person name="Aury J.M."/>
            <person name="Adams K.L."/>
            <person name="Batley J."/>
            <person name="Snowdon R.J."/>
            <person name="Tost J."/>
            <person name="Edwards D."/>
            <person name="Zhou Y."/>
            <person name="Hua W."/>
            <person name="Sharpe A.G."/>
            <person name="Paterson A.H."/>
            <person name="Guan C."/>
            <person name="Wincker P."/>
        </authorList>
    </citation>
    <scope>NUCLEOTIDE SEQUENCE [LARGE SCALE GENOMIC DNA]</scope>
    <source>
        <strain evidence="3">cv. Darmor-bzh</strain>
    </source>
</reference>
<feature type="compositionally biased region" description="Basic residues" evidence="1">
    <location>
        <begin position="26"/>
        <end position="39"/>
    </location>
</feature>
<evidence type="ECO:0000313" key="3">
    <source>
        <dbReference type="Proteomes" id="UP000028999"/>
    </source>
</evidence>
<keyword evidence="3" id="KW-1185">Reference proteome</keyword>
<protein>
    <submittedName>
        <fullName evidence="2">BnaA06g34620D protein</fullName>
    </submittedName>
</protein>
<proteinExistence type="predicted"/>
<evidence type="ECO:0000313" key="2">
    <source>
        <dbReference type="EMBL" id="CDY17643.1"/>
    </source>
</evidence>
<accession>A0A078FZ97</accession>
<evidence type="ECO:0000256" key="1">
    <source>
        <dbReference type="SAM" id="MobiDB-lite"/>
    </source>
</evidence>
<feature type="compositionally biased region" description="Polar residues" evidence="1">
    <location>
        <begin position="41"/>
        <end position="60"/>
    </location>
</feature>
<dbReference type="AlphaFoldDB" id="A0A078FZ97"/>
<organism evidence="2 3">
    <name type="scientific">Brassica napus</name>
    <name type="common">Rape</name>
    <dbReference type="NCBI Taxonomy" id="3708"/>
    <lineage>
        <taxon>Eukaryota</taxon>
        <taxon>Viridiplantae</taxon>
        <taxon>Streptophyta</taxon>
        <taxon>Embryophyta</taxon>
        <taxon>Tracheophyta</taxon>
        <taxon>Spermatophyta</taxon>
        <taxon>Magnoliopsida</taxon>
        <taxon>eudicotyledons</taxon>
        <taxon>Gunneridae</taxon>
        <taxon>Pentapetalae</taxon>
        <taxon>rosids</taxon>
        <taxon>malvids</taxon>
        <taxon>Brassicales</taxon>
        <taxon>Brassicaceae</taxon>
        <taxon>Brassiceae</taxon>
        <taxon>Brassica</taxon>
    </lineage>
</organism>
<feature type="region of interest" description="Disordered" evidence="1">
    <location>
        <begin position="1"/>
        <end position="60"/>
    </location>
</feature>
<name>A0A078FZ97_BRANA</name>